<sequence length="407" mass="45623">MNIKDVKKRIEKLREQINDYSYRYYVLDKPVISDAEYDELVRKLQAMEDENPELITPDSPTQRVGATPDNAFEPVEHRERMYSLQDAFSTEELLAWLERVEKVVPSSELEFVSELKVDGTALSLTYENGVFVKGATRGDGSVGEDITANLRTIKSIPLKLFKPVPYIEVRGEAFLAKDQFKELNRQRAAEGQDFFANPRNAAAGSLRQLDPKITASRGLSALFYAVGHVEGVSFEDQSSVLQYLKEAGFKTSAHVQLAKSEKKVIDYYSHWMQKRADLEYEIDGVVVKVNSFAQQEDLGATSKSPRWAIAYKFPAEQKTTKLKDIGLSVGRTGAVTPFAILEPVVVAGSTIGKATLHNEDEVHRKDIRIGDYVIVQKAGDVIPEVVAPIKERRTGKEKVFKMAKTCP</sequence>
<dbReference type="GO" id="GO:0005829">
    <property type="term" value="C:cytosol"/>
    <property type="evidence" value="ECO:0007669"/>
    <property type="project" value="TreeGrafter"/>
</dbReference>
<dbReference type="NCBIfam" id="TIGR00575">
    <property type="entry name" value="dnlj"/>
    <property type="match status" value="1"/>
</dbReference>
<evidence type="ECO:0000256" key="7">
    <source>
        <dbReference type="ARBA" id="ARBA00022833"/>
    </source>
</evidence>
<dbReference type="GO" id="GO:0003911">
    <property type="term" value="F:DNA ligase (NAD+) activity"/>
    <property type="evidence" value="ECO:0007669"/>
    <property type="project" value="UniProtKB-EC"/>
</dbReference>
<evidence type="ECO:0000256" key="10">
    <source>
        <dbReference type="ARBA" id="ARBA00023204"/>
    </source>
</evidence>
<comment type="cofactor">
    <cofactor evidence="1">
        <name>Mg(2+)</name>
        <dbReference type="ChEBI" id="CHEBI:18420"/>
    </cofactor>
</comment>
<proteinExistence type="inferred from homology"/>
<dbReference type="SUPFAM" id="SSF50249">
    <property type="entry name" value="Nucleic acid-binding proteins"/>
    <property type="match status" value="1"/>
</dbReference>
<evidence type="ECO:0000256" key="3">
    <source>
        <dbReference type="ARBA" id="ARBA00022598"/>
    </source>
</evidence>
<evidence type="ECO:0000256" key="2">
    <source>
        <dbReference type="ARBA" id="ARBA00012722"/>
    </source>
</evidence>
<dbReference type="Gene3D" id="2.40.50.140">
    <property type="entry name" value="Nucleic acid-binding proteins"/>
    <property type="match status" value="1"/>
</dbReference>
<name>A0A0F9IRW1_9ZZZZ</name>
<evidence type="ECO:0000256" key="4">
    <source>
        <dbReference type="ARBA" id="ARBA00022705"/>
    </source>
</evidence>
<dbReference type="Gene3D" id="3.30.470.30">
    <property type="entry name" value="DNA ligase/mRNA capping enzyme"/>
    <property type="match status" value="1"/>
</dbReference>
<feature type="non-terminal residue" evidence="13">
    <location>
        <position position="407"/>
    </location>
</feature>
<organism evidence="13">
    <name type="scientific">marine sediment metagenome</name>
    <dbReference type="NCBI Taxonomy" id="412755"/>
    <lineage>
        <taxon>unclassified sequences</taxon>
        <taxon>metagenomes</taxon>
        <taxon>ecological metagenomes</taxon>
    </lineage>
</organism>
<dbReference type="InterPro" id="IPR004150">
    <property type="entry name" value="NAD_DNA_ligase_OB"/>
</dbReference>
<dbReference type="SMART" id="SM00532">
    <property type="entry name" value="LIGANc"/>
    <property type="match status" value="1"/>
</dbReference>
<feature type="domain" description="NAD-dependent DNA ligase N-terminal" evidence="12">
    <location>
        <begin position="5"/>
        <end position="407"/>
    </location>
</feature>
<evidence type="ECO:0000256" key="8">
    <source>
        <dbReference type="ARBA" id="ARBA00022842"/>
    </source>
</evidence>
<dbReference type="GO" id="GO:0006260">
    <property type="term" value="P:DNA replication"/>
    <property type="evidence" value="ECO:0007669"/>
    <property type="project" value="UniProtKB-KW"/>
</dbReference>
<evidence type="ECO:0000313" key="13">
    <source>
        <dbReference type="EMBL" id="KKM22624.1"/>
    </source>
</evidence>
<keyword evidence="5" id="KW-0479">Metal-binding</keyword>
<gene>
    <name evidence="13" type="ORF">LCGC14_1623370</name>
</gene>
<dbReference type="GO" id="GO:0046872">
    <property type="term" value="F:metal ion binding"/>
    <property type="evidence" value="ECO:0007669"/>
    <property type="project" value="UniProtKB-KW"/>
</dbReference>
<dbReference type="PANTHER" id="PTHR23389">
    <property type="entry name" value="CHROMOSOME TRANSMISSION FIDELITY FACTOR 18"/>
    <property type="match status" value="1"/>
</dbReference>
<comment type="catalytic activity">
    <reaction evidence="11">
        <text>NAD(+) + (deoxyribonucleotide)n-3'-hydroxyl + 5'-phospho-(deoxyribonucleotide)m = (deoxyribonucleotide)n+m + AMP + beta-nicotinamide D-nucleotide.</text>
        <dbReference type="EC" id="6.5.1.2"/>
    </reaction>
</comment>
<keyword evidence="7" id="KW-0862">Zinc</keyword>
<evidence type="ECO:0000259" key="12">
    <source>
        <dbReference type="SMART" id="SM00532"/>
    </source>
</evidence>
<dbReference type="GO" id="GO:0006281">
    <property type="term" value="P:DNA repair"/>
    <property type="evidence" value="ECO:0007669"/>
    <property type="project" value="UniProtKB-KW"/>
</dbReference>
<dbReference type="InterPro" id="IPR013839">
    <property type="entry name" value="DNAligase_adenylation"/>
</dbReference>
<dbReference type="HAMAP" id="MF_01588">
    <property type="entry name" value="DNA_ligase_A"/>
    <property type="match status" value="1"/>
</dbReference>
<dbReference type="CDD" id="cd00114">
    <property type="entry name" value="LIGANc"/>
    <property type="match status" value="1"/>
</dbReference>
<keyword evidence="3" id="KW-0436">Ligase</keyword>
<accession>A0A0F9IRW1</accession>
<protein>
    <recommendedName>
        <fullName evidence="2">DNA ligase (NAD(+))</fullName>
        <ecNumber evidence="2">6.5.1.2</ecNumber>
    </recommendedName>
</protein>
<dbReference type="InterPro" id="IPR012340">
    <property type="entry name" value="NA-bd_OB-fold"/>
</dbReference>
<evidence type="ECO:0000256" key="5">
    <source>
        <dbReference type="ARBA" id="ARBA00022723"/>
    </source>
</evidence>
<dbReference type="InterPro" id="IPR001679">
    <property type="entry name" value="DNA_ligase"/>
</dbReference>
<keyword evidence="4" id="KW-0235">DNA replication</keyword>
<evidence type="ECO:0000256" key="6">
    <source>
        <dbReference type="ARBA" id="ARBA00022763"/>
    </source>
</evidence>
<dbReference type="Pfam" id="PF01653">
    <property type="entry name" value="DNA_ligase_aden"/>
    <property type="match status" value="1"/>
</dbReference>
<comment type="caution">
    <text evidence="13">The sequence shown here is derived from an EMBL/GenBank/DDBJ whole genome shotgun (WGS) entry which is preliminary data.</text>
</comment>
<dbReference type="SUPFAM" id="SSF56091">
    <property type="entry name" value="DNA ligase/mRNA capping enzyme, catalytic domain"/>
    <property type="match status" value="1"/>
</dbReference>
<dbReference type="EC" id="6.5.1.2" evidence="2"/>
<dbReference type="AlphaFoldDB" id="A0A0F9IRW1"/>
<dbReference type="Pfam" id="PF03120">
    <property type="entry name" value="OB_DNA_ligase"/>
    <property type="match status" value="1"/>
</dbReference>
<dbReference type="PROSITE" id="PS01056">
    <property type="entry name" value="DNA_LIGASE_N2"/>
    <property type="match status" value="1"/>
</dbReference>
<dbReference type="EMBL" id="LAZR01013295">
    <property type="protein sequence ID" value="KKM22624.1"/>
    <property type="molecule type" value="Genomic_DNA"/>
</dbReference>
<evidence type="ECO:0000256" key="1">
    <source>
        <dbReference type="ARBA" id="ARBA00001946"/>
    </source>
</evidence>
<keyword evidence="10" id="KW-0234">DNA repair</keyword>
<keyword evidence="8" id="KW-0460">Magnesium</keyword>
<dbReference type="InterPro" id="IPR033136">
    <property type="entry name" value="DNA_ligase_CS"/>
</dbReference>
<dbReference type="NCBIfam" id="NF005932">
    <property type="entry name" value="PRK07956.1"/>
    <property type="match status" value="1"/>
</dbReference>
<dbReference type="FunFam" id="3.30.470.30:FF:000001">
    <property type="entry name" value="DNA ligase"/>
    <property type="match status" value="1"/>
</dbReference>
<dbReference type="Pfam" id="PF22745">
    <property type="entry name" value="Nlig-Ia"/>
    <property type="match status" value="1"/>
</dbReference>
<dbReference type="FunFam" id="2.40.50.140:FF:000012">
    <property type="entry name" value="DNA ligase"/>
    <property type="match status" value="1"/>
</dbReference>
<dbReference type="InterPro" id="IPR013840">
    <property type="entry name" value="DNAligase_N"/>
</dbReference>
<keyword evidence="6" id="KW-0227">DNA damage</keyword>
<evidence type="ECO:0000256" key="11">
    <source>
        <dbReference type="ARBA" id="ARBA00034005"/>
    </source>
</evidence>
<reference evidence="13" key="1">
    <citation type="journal article" date="2015" name="Nature">
        <title>Complex archaea that bridge the gap between prokaryotes and eukaryotes.</title>
        <authorList>
            <person name="Spang A."/>
            <person name="Saw J.H."/>
            <person name="Jorgensen S.L."/>
            <person name="Zaremba-Niedzwiedzka K."/>
            <person name="Martijn J."/>
            <person name="Lind A.E."/>
            <person name="van Eijk R."/>
            <person name="Schleper C."/>
            <person name="Guy L."/>
            <person name="Ettema T.J."/>
        </authorList>
    </citation>
    <scope>NUCLEOTIDE SEQUENCE</scope>
</reference>
<dbReference type="PANTHER" id="PTHR23389:SF9">
    <property type="entry name" value="DNA LIGASE"/>
    <property type="match status" value="1"/>
</dbReference>
<dbReference type="Gene3D" id="1.10.287.610">
    <property type="entry name" value="Helix hairpin bin"/>
    <property type="match status" value="1"/>
</dbReference>
<evidence type="ECO:0000256" key="9">
    <source>
        <dbReference type="ARBA" id="ARBA00023027"/>
    </source>
</evidence>
<keyword evidence="9" id="KW-0520">NAD</keyword>
<dbReference type="FunFam" id="1.10.287.610:FF:000002">
    <property type="entry name" value="DNA ligase"/>
    <property type="match status" value="1"/>
</dbReference>